<reference evidence="2 3" key="1">
    <citation type="submission" date="2019-02" db="EMBL/GenBank/DDBJ databases">
        <title>Genome sequencing of the rare red list fungi Dentipellis fragilis.</title>
        <authorList>
            <person name="Buettner E."/>
            <person name="Kellner H."/>
        </authorList>
    </citation>
    <scope>NUCLEOTIDE SEQUENCE [LARGE SCALE GENOMIC DNA]</scope>
    <source>
        <strain evidence="2 3">DSM 105465</strain>
    </source>
</reference>
<dbReference type="AlphaFoldDB" id="A0A4Y9XX46"/>
<name>A0A4Y9XX46_9AGAM</name>
<comment type="caution">
    <text evidence="2">The sequence shown here is derived from an EMBL/GenBank/DDBJ whole genome shotgun (WGS) entry which is preliminary data.</text>
</comment>
<keyword evidence="3" id="KW-1185">Reference proteome</keyword>
<protein>
    <submittedName>
        <fullName evidence="2">Uncharacterized protein</fullName>
    </submittedName>
</protein>
<dbReference type="Proteomes" id="UP000298327">
    <property type="component" value="Unassembled WGS sequence"/>
</dbReference>
<dbReference type="OrthoDB" id="10316970at2759"/>
<accession>A0A4Y9XX46</accession>
<evidence type="ECO:0000313" key="2">
    <source>
        <dbReference type="EMBL" id="TFY54258.1"/>
    </source>
</evidence>
<dbReference type="EMBL" id="SEOQ01001048">
    <property type="protein sequence ID" value="TFY54258.1"/>
    <property type="molecule type" value="Genomic_DNA"/>
</dbReference>
<gene>
    <name evidence="2" type="ORF">EVG20_g9780</name>
</gene>
<organism evidence="2 3">
    <name type="scientific">Dentipellis fragilis</name>
    <dbReference type="NCBI Taxonomy" id="205917"/>
    <lineage>
        <taxon>Eukaryota</taxon>
        <taxon>Fungi</taxon>
        <taxon>Dikarya</taxon>
        <taxon>Basidiomycota</taxon>
        <taxon>Agaricomycotina</taxon>
        <taxon>Agaricomycetes</taxon>
        <taxon>Russulales</taxon>
        <taxon>Hericiaceae</taxon>
        <taxon>Dentipellis</taxon>
    </lineage>
</organism>
<evidence type="ECO:0000313" key="3">
    <source>
        <dbReference type="Proteomes" id="UP000298327"/>
    </source>
</evidence>
<feature type="compositionally biased region" description="Low complexity" evidence="1">
    <location>
        <begin position="11"/>
        <end position="23"/>
    </location>
</feature>
<feature type="region of interest" description="Disordered" evidence="1">
    <location>
        <begin position="117"/>
        <end position="162"/>
    </location>
</feature>
<evidence type="ECO:0000256" key="1">
    <source>
        <dbReference type="SAM" id="MobiDB-lite"/>
    </source>
</evidence>
<sequence>MRPQIYKYDQSSSPRSSSRYPLPRRAPEEKPTPLFANLTLSEMQFPAPDRYLVAPFLPEKRLHRLASTPNFSPSAFPPPGQVRYPYASPKRYKPLPPPLFIPPAPREELNALAVQMPDAPTPHPRLGAVNSETARRTRSHSTLRSEGQCQAPRYRPPAGKREEQVHLAVDTWAYVNPESTMPAEHPTLAHRREAVARDVQPARTHDWGVHERERYNSLLVSKMAKERIPLGSAADGSSRVKIRFNKITARDHNDEPGKALLATVRGVGIEEAPTKWIQLDDNNKQPLSGYRLDKGNVHIKIQWPGYKKEFIRPIDALGGTIRNVDLVREVAKVVQQWFDYVRSKGKKPDGIYPQWQIDYKNQGRGIHEKDVTLVGLQNIGGAFWQPMLDWSSS</sequence>
<feature type="region of interest" description="Disordered" evidence="1">
    <location>
        <begin position="1"/>
        <end position="32"/>
    </location>
</feature>
<proteinExistence type="predicted"/>